<dbReference type="SMART" id="SM00460">
    <property type="entry name" value="TGc"/>
    <property type="match status" value="1"/>
</dbReference>
<dbReference type="SUPFAM" id="SSF54001">
    <property type="entry name" value="Cysteine proteinases"/>
    <property type="match status" value="1"/>
</dbReference>
<dbReference type="EMBL" id="QWDC01000002">
    <property type="protein sequence ID" value="RFZ92362.1"/>
    <property type="molecule type" value="Genomic_DNA"/>
</dbReference>
<dbReference type="InterPro" id="IPR002931">
    <property type="entry name" value="Transglutaminase-like"/>
</dbReference>
<evidence type="ECO:0000313" key="2">
    <source>
        <dbReference type="EMBL" id="RFZ92362.1"/>
    </source>
</evidence>
<keyword evidence="3" id="KW-1185">Reference proteome</keyword>
<name>A0A372NTC2_9SPHI</name>
<dbReference type="PANTHER" id="PTHR33490:SF12">
    <property type="entry name" value="BLL5557 PROTEIN"/>
    <property type="match status" value="1"/>
</dbReference>
<sequence length="282" mass="31670">MKFKVSARLGYQAKSAGTIILNIHALKTEKQTVLEETFTISPQADAEELITPGTDNRFMRVDIKEPGDYTVTYEAIVDNHFELGKYNKYKDISISQLDPAVLTYLSPSRYCQSDRLYRLAENEFGTLANNYNKAVAITKWIHNHVEYLSGSSTSETSAYDTVAQQAGVCRDFAHLGIALCRSLSIPARYFTGYSYMLIPQDFHACFEAYIAGEWLLFDATRLSPLNGFVKIATGRDAADASIASMFGDINNTDIEISCQLAEDIDFEPRYHYPSVYDGVAYR</sequence>
<dbReference type="InterPro" id="IPR048930">
    <property type="entry name" value="Bact_transglu_N_2"/>
</dbReference>
<dbReference type="Proteomes" id="UP000264217">
    <property type="component" value="Unassembled WGS sequence"/>
</dbReference>
<reference evidence="2 3" key="1">
    <citation type="submission" date="2018-08" db="EMBL/GenBank/DDBJ databases">
        <title>Mucilaginibacter sp. MYSH2.</title>
        <authorList>
            <person name="Seo T."/>
        </authorList>
    </citation>
    <scope>NUCLEOTIDE SEQUENCE [LARGE SCALE GENOMIC DNA]</scope>
    <source>
        <strain evidence="2 3">MYSH2</strain>
    </source>
</reference>
<evidence type="ECO:0000259" key="1">
    <source>
        <dbReference type="SMART" id="SM00460"/>
    </source>
</evidence>
<comment type="caution">
    <text evidence="2">The sequence shown here is derived from an EMBL/GenBank/DDBJ whole genome shotgun (WGS) entry which is preliminary data.</text>
</comment>
<organism evidence="2 3">
    <name type="scientific">Mucilaginibacter conchicola</name>
    <dbReference type="NCBI Taxonomy" id="2303333"/>
    <lineage>
        <taxon>Bacteria</taxon>
        <taxon>Pseudomonadati</taxon>
        <taxon>Bacteroidota</taxon>
        <taxon>Sphingobacteriia</taxon>
        <taxon>Sphingobacteriales</taxon>
        <taxon>Sphingobacteriaceae</taxon>
        <taxon>Mucilaginibacter</taxon>
    </lineage>
</organism>
<dbReference type="Gene3D" id="3.10.620.30">
    <property type="match status" value="1"/>
</dbReference>
<dbReference type="RefSeq" id="WP_117392072.1">
    <property type="nucleotide sequence ID" value="NZ_QWDC01000002.1"/>
</dbReference>
<dbReference type="PANTHER" id="PTHR33490">
    <property type="entry name" value="BLR5614 PROTEIN-RELATED"/>
    <property type="match status" value="1"/>
</dbReference>
<accession>A0A372NTC2</accession>
<gene>
    <name evidence="2" type="ORF">D0C36_13095</name>
</gene>
<dbReference type="AlphaFoldDB" id="A0A372NTC2"/>
<evidence type="ECO:0000313" key="3">
    <source>
        <dbReference type="Proteomes" id="UP000264217"/>
    </source>
</evidence>
<dbReference type="Pfam" id="PF21295">
    <property type="entry name" value="Bact_transglu_N_2"/>
    <property type="match status" value="1"/>
</dbReference>
<protein>
    <submittedName>
        <fullName evidence="2">Transglutaminase family protein</fullName>
    </submittedName>
</protein>
<dbReference type="InterPro" id="IPR038765">
    <property type="entry name" value="Papain-like_cys_pep_sf"/>
</dbReference>
<proteinExistence type="predicted"/>
<feature type="domain" description="Transglutaminase-like" evidence="1">
    <location>
        <begin position="161"/>
        <end position="221"/>
    </location>
</feature>
<dbReference type="Gene3D" id="2.60.40.2250">
    <property type="match status" value="1"/>
</dbReference>
<dbReference type="Pfam" id="PF01841">
    <property type="entry name" value="Transglut_core"/>
    <property type="match status" value="1"/>
</dbReference>
<dbReference type="OrthoDB" id="9804872at2"/>